<evidence type="ECO:0000256" key="2">
    <source>
        <dbReference type="ARBA" id="ARBA00022448"/>
    </source>
</evidence>
<evidence type="ECO:0000256" key="7">
    <source>
        <dbReference type="ARBA" id="ARBA00023136"/>
    </source>
</evidence>
<comment type="subcellular location">
    <subcellularLocation>
        <location evidence="1">Cell inner membrane</location>
        <topology evidence="1">Multi-pass membrane protein</topology>
    </subcellularLocation>
</comment>
<protein>
    <submittedName>
        <fullName evidence="10">TRAP-type transport system, large permease component, predicted N-acetylneuraminate transporter</fullName>
    </submittedName>
</protein>
<evidence type="ECO:0000313" key="10">
    <source>
        <dbReference type="EMBL" id="VFR44210.1"/>
    </source>
</evidence>
<keyword evidence="6 8" id="KW-1133">Transmembrane helix</keyword>
<evidence type="ECO:0000256" key="6">
    <source>
        <dbReference type="ARBA" id="ARBA00022989"/>
    </source>
</evidence>
<dbReference type="PANTHER" id="PTHR35011:SF2">
    <property type="entry name" value="2,3-DIKETO-L-GULONATE TRAP TRANSPORTER SMALL PERMEASE PROTEIN YIAM"/>
    <property type="match status" value="1"/>
</dbReference>
<dbReference type="GO" id="GO:0015740">
    <property type="term" value="P:C4-dicarboxylate transport"/>
    <property type="evidence" value="ECO:0007669"/>
    <property type="project" value="TreeGrafter"/>
</dbReference>
<dbReference type="InterPro" id="IPR007387">
    <property type="entry name" value="TRAP_DctQ"/>
</dbReference>
<keyword evidence="4" id="KW-0997">Cell inner membrane</keyword>
<dbReference type="EMBL" id="CAADID010000025">
    <property type="protein sequence ID" value="VFR75379.1"/>
    <property type="molecule type" value="Genomic_DNA"/>
</dbReference>
<feature type="domain" description="Tripartite ATP-independent periplasmic transporters DctQ component" evidence="9">
    <location>
        <begin position="29"/>
        <end position="155"/>
    </location>
</feature>
<feature type="transmembrane region" description="Helical" evidence="8">
    <location>
        <begin position="12"/>
        <end position="36"/>
    </location>
</feature>
<evidence type="ECO:0000313" key="11">
    <source>
        <dbReference type="EMBL" id="VFR75379.1"/>
    </source>
</evidence>
<evidence type="ECO:0000256" key="1">
    <source>
        <dbReference type="ARBA" id="ARBA00004429"/>
    </source>
</evidence>
<name>A0A484R4Y5_9ZZZZ</name>
<dbReference type="AlphaFoldDB" id="A0A484R4Y5"/>
<dbReference type="Pfam" id="PF04290">
    <property type="entry name" value="DctQ"/>
    <property type="match status" value="1"/>
</dbReference>
<dbReference type="PANTHER" id="PTHR35011">
    <property type="entry name" value="2,3-DIKETO-L-GULONATE TRAP TRANSPORTER SMALL PERMEASE PROTEIN YIAM"/>
    <property type="match status" value="1"/>
</dbReference>
<dbReference type="EMBL" id="CAADIG010000018">
    <property type="protein sequence ID" value="VFR44210.1"/>
    <property type="molecule type" value="Genomic_DNA"/>
</dbReference>
<proteinExistence type="predicted"/>
<keyword evidence="3" id="KW-1003">Cell membrane</keyword>
<dbReference type="GO" id="GO:0022857">
    <property type="term" value="F:transmembrane transporter activity"/>
    <property type="evidence" value="ECO:0007669"/>
    <property type="project" value="TreeGrafter"/>
</dbReference>
<evidence type="ECO:0000256" key="5">
    <source>
        <dbReference type="ARBA" id="ARBA00022692"/>
    </source>
</evidence>
<dbReference type="GO" id="GO:0005886">
    <property type="term" value="C:plasma membrane"/>
    <property type="evidence" value="ECO:0007669"/>
    <property type="project" value="UniProtKB-SubCell"/>
</dbReference>
<evidence type="ECO:0000256" key="3">
    <source>
        <dbReference type="ARBA" id="ARBA00022475"/>
    </source>
</evidence>
<keyword evidence="2" id="KW-0813">Transport</keyword>
<evidence type="ECO:0000256" key="8">
    <source>
        <dbReference type="SAM" id="Phobius"/>
    </source>
</evidence>
<dbReference type="PROSITE" id="PS51257">
    <property type="entry name" value="PROKAR_LIPOPROTEIN"/>
    <property type="match status" value="1"/>
</dbReference>
<organism evidence="10">
    <name type="scientific">plant metagenome</name>
    <dbReference type="NCBI Taxonomy" id="1297885"/>
    <lineage>
        <taxon>unclassified sequences</taxon>
        <taxon>metagenomes</taxon>
        <taxon>organismal metagenomes</taxon>
    </lineage>
</organism>
<keyword evidence="7 8" id="KW-0472">Membrane</keyword>
<sequence length="164" mass="18104">MKRQFLAVENVVTQTTLVVACLMLALAAGLGFYQVIARFVLEQTTEWTEVLIRFSLIWMVFLGIPKAYRVGAMISVDVLRRWTPRGIGRGLDTVVALAGIALSLVFIVVGWDYARRGSVQTIAGLESISMFWAYLAVPVGGVVSLFGIVGQWLDPINRELENAQ</sequence>
<keyword evidence="5 8" id="KW-0812">Transmembrane</keyword>
<accession>A0A484R4Y5</accession>
<evidence type="ECO:0000256" key="4">
    <source>
        <dbReference type="ARBA" id="ARBA00022519"/>
    </source>
</evidence>
<gene>
    <name evidence="10" type="ORF">ANT2_0405</name>
    <name evidence="11" type="ORF">ANT3_0406</name>
</gene>
<dbReference type="InterPro" id="IPR055348">
    <property type="entry name" value="DctQ"/>
</dbReference>
<feature type="transmembrane region" description="Helical" evidence="8">
    <location>
        <begin position="131"/>
        <end position="153"/>
    </location>
</feature>
<feature type="transmembrane region" description="Helical" evidence="8">
    <location>
        <begin position="91"/>
        <end position="111"/>
    </location>
</feature>
<evidence type="ECO:0000259" key="9">
    <source>
        <dbReference type="Pfam" id="PF04290"/>
    </source>
</evidence>
<feature type="transmembrane region" description="Helical" evidence="8">
    <location>
        <begin position="56"/>
        <end position="79"/>
    </location>
</feature>
<reference evidence="10" key="1">
    <citation type="submission" date="2019-03" db="EMBL/GenBank/DDBJ databases">
        <authorList>
            <person name="Danneels B."/>
        </authorList>
    </citation>
    <scope>NUCLEOTIDE SEQUENCE</scope>
</reference>